<dbReference type="Proteomes" id="UP000061348">
    <property type="component" value="Unassembled WGS sequence"/>
</dbReference>
<sequence length="134" mass="14821">MVAGNHHNGQCRLLFVGADDEVIQALLGLERRVDRVEDIAGDQQHIRALGLELAQQPFKETGVFEVAFLAVEVLAQVPVGGMKQTQGELRGEDEKEGSLPVKVRVDSWLTRSTECGPALMADCRSELAREKRQR</sequence>
<gene>
    <name evidence="1" type="ORF">PFLmoz3_02473</name>
</gene>
<evidence type="ECO:0000313" key="1">
    <source>
        <dbReference type="EMBL" id="KWV87779.1"/>
    </source>
</evidence>
<organism evidence="1 2">
    <name type="scientific">Pseudomonas fluorescens</name>
    <dbReference type="NCBI Taxonomy" id="294"/>
    <lineage>
        <taxon>Bacteria</taxon>
        <taxon>Pseudomonadati</taxon>
        <taxon>Pseudomonadota</taxon>
        <taxon>Gammaproteobacteria</taxon>
        <taxon>Pseudomonadales</taxon>
        <taxon>Pseudomonadaceae</taxon>
        <taxon>Pseudomonas</taxon>
    </lineage>
</organism>
<accession>A0A120G7U2</accession>
<name>A0A120G7U2_PSEFL</name>
<dbReference type="EMBL" id="LCYA01000066">
    <property type="protein sequence ID" value="KWV87779.1"/>
    <property type="molecule type" value="Genomic_DNA"/>
</dbReference>
<evidence type="ECO:0000313" key="2">
    <source>
        <dbReference type="Proteomes" id="UP000061348"/>
    </source>
</evidence>
<proteinExistence type="predicted"/>
<comment type="caution">
    <text evidence="1">The sequence shown here is derived from an EMBL/GenBank/DDBJ whole genome shotgun (WGS) entry which is preliminary data.</text>
</comment>
<dbReference type="AlphaFoldDB" id="A0A120G7U2"/>
<reference evidence="1 2" key="1">
    <citation type="submission" date="2015-05" db="EMBL/GenBank/DDBJ databases">
        <title>A genomic and transcriptomic approach to investigate the blue pigment phenotype in Pseudomonas fluorescens.</title>
        <authorList>
            <person name="Andreani N.A."/>
            <person name="Cardazzo B."/>
        </authorList>
    </citation>
    <scope>NUCLEOTIDE SEQUENCE [LARGE SCALE GENOMIC DNA]</scope>
    <source>
        <strain evidence="1 2">Ps_22</strain>
    </source>
</reference>
<protein>
    <submittedName>
        <fullName evidence="1">Uncharacterized protein</fullName>
    </submittedName>
</protein>
<dbReference type="PATRIC" id="fig|294.194.peg.2735"/>